<dbReference type="PROSITE" id="PS50261">
    <property type="entry name" value="G_PROTEIN_RECEP_F2_4"/>
    <property type="match status" value="1"/>
</dbReference>
<keyword evidence="3" id="KW-1003">Cell membrane</keyword>
<proteinExistence type="inferred from homology"/>
<dbReference type="SUPFAM" id="SSF111418">
    <property type="entry name" value="Hormone receptor domain"/>
    <property type="match status" value="1"/>
</dbReference>
<dbReference type="PRINTS" id="PR00249">
    <property type="entry name" value="GPCRSECRETIN"/>
</dbReference>
<evidence type="ECO:0000313" key="15">
    <source>
        <dbReference type="EMBL" id="CAD5110662.1"/>
    </source>
</evidence>
<evidence type="ECO:0000256" key="9">
    <source>
        <dbReference type="ARBA" id="ARBA00023180"/>
    </source>
</evidence>
<dbReference type="Gene3D" id="1.20.1070.10">
    <property type="entry name" value="Rhodopsin 7-helix transmembrane proteins"/>
    <property type="match status" value="1"/>
</dbReference>
<keyword evidence="5 12" id="KW-1133">Transmembrane helix</keyword>
<dbReference type="Proteomes" id="UP000549394">
    <property type="component" value="Unassembled WGS sequence"/>
</dbReference>
<evidence type="ECO:0000256" key="10">
    <source>
        <dbReference type="ARBA" id="ARBA00023224"/>
    </source>
</evidence>
<keyword evidence="8" id="KW-0675">Receptor</keyword>
<evidence type="ECO:0000256" key="12">
    <source>
        <dbReference type="SAM" id="Phobius"/>
    </source>
</evidence>
<evidence type="ECO:0000256" key="8">
    <source>
        <dbReference type="ARBA" id="ARBA00023170"/>
    </source>
</evidence>
<evidence type="ECO:0000256" key="11">
    <source>
        <dbReference type="SAM" id="MobiDB-lite"/>
    </source>
</evidence>
<dbReference type="InterPro" id="IPR017981">
    <property type="entry name" value="GPCR_2-like_7TM"/>
</dbReference>
<dbReference type="SUPFAM" id="SSF81321">
    <property type="entry name" value="Family A G protein-coupled receptor-like"/>
    <property type="match status" value="1"/>
</dbReference>
<evidence type="ECO:0000256" key="7">
    <source>
        <dbReference type="ARBA" id="ARBA00023136"/>
    </source>
</evidence>
<reference evidence="15 16" key="1">
    <citation type="submission" date="2020-08" db="EMBL/GenBank/DDBJ databases">
        <authorList>
            <person name="Hejnol A."/>
        </authorList>
    </citation>
    <scope>NUCLEOTIDE SEQUENCE [LARGE SCALE GENOMIC DNA]</scope>
</reference>
<feature type="transmembrane region" description="Helical" evidence="12">
    <location>
        <begin position="320"/>
        <end position="338"/>
    </location>
</feature>
<dbReference type="InterPro" id="IPR050332">
    <property type="entry name" value="GPCR_2"/>
</dbReference>
<keyword evidence="6" id="KW-0297">G-protein coupled receptor</keyword>
<dbReference type="PANTHER" id="PTHR45620:SF42">
    <property type="entry name" value="G-PROTEIN COUPLED RECEPTOR SEB-2"/>
    <property type="match status" value="1"/>
</dbReference>
<organism evidence="15 16">
    <name type="scientific">Dimorphilus gyrociliatus</name>
    <dbReference type="NCBI Taxonomy" id="2664684"/>
    <lineage>
        <taxon>Eukaryota</taxon>
        <taxon>Metazoa</taxon>
        <taxon>Spiralia</taxon>
        <taxon>Lophotrochozoa</taxon>
        <taxon>Annelida</taxon>
        <taxon>Polychaeta</taxon>
        <taxon>Polychaeta incertae sedis</taxon>
        <taxon>Dinophilidae</taxon>
        <taxon>Dimorphilus</taxon>
    </lineage>
</organism>
<dbReference type="GO" id="GO:0007166">
    <property type="term" value="P:cell surface receptor signaling pathway"/>
    <property type="evidence" value="ECO:0007669"/>
    <property type="project" value="InterPro"/>
</dbReference>
<dbReference type="PROSITE" id="PS00650">
    <property type="entry name" value="G_PROTEIN_RECEP_F2_2"/>
    <property type="match status" value="1"/>
</dbReference>
<keyword evidence="10" id="KW-0807">Transducer</keyword>
<dbReference type="CDD" id="cd15041">
    <property type="entry name" value="7tmB1_hormone_R"/>
    <property type="match status" value="1"/>
</dbReference>
<evidence type="ECO:0000256" key="2">
    <source>
        <dbReference type="ARBA" id="ARBA00005314"/>
    </source>
</evidence>
<evidence type="ECO:0000256" key="1">
    <source>
        <dbReference type="ARBA" id="ARBA00004651"/>
    </source>
</evidence>
<keyword evidence="7 12" id="KW-0472">Membrane</keyword>
<feature type="transmembrane region" description="Helical" evidence="12">
    <location>
        <begin position="291"/>
        <end position="308"/>
    </location>
</feature>
<comment type="caution">
    <text evidence="15">The sequence shown here is derived from an EMBL/GenBank/DDBJ whole genome shotgun (WGS) entry which is preliminary data.</text>
</comment>
<comment type="subcellular location">
    <subcellularLocation>
        <location evidence="1">Cell membrane</location>
        <topology evidence="1">Multi-pass membrane protein</topology>
    </subcellularLocation>
</comment>
<evidence type="ECO:0000256" key="4">
    <source>
        <dbReference type="ARBA" id="ARBA00022692"/>
    </source>
</evidence>
<dbReference type="InterPro" id="IPR036445">
    <property type="entry name" value="GPCR_2_extracell_dom_sf"/>
</dbReference>
<evidence type="ECO:0000259" key="14">
    <source>
        <dbReference type="PROSITE" id="PS50261"/>
    </source>
</evidence>
<dbReference type="SMART" id="SM00008">
    <property type="entry name" value="HormR"/>
    <property type="match status" value="1"/>
</dbReference>
<evidence type="ECO:0000256" key="6">
    <source>
        <dbReference type="ARBA" id="ARBA00023040"/>
    </source>
</evidence>
<dbReference type="GO" id="GO:0008528">
    <property type="term" value="F:G protein-coupled peptide receptor activity"/>
    <property type="evidence" value="ECO:0007669"/>
    <property type="project" value="TreeGrafter"/>
</dbReference>
<evidence type="ECO:0000259" key="13">
    <source>
        <dbReference type="PROSITE" id="PS50227"/>
    </source>
</evidence>
<feature type="transmembrane region" description="Helical" evidence="12">
    <location>
        <begin position="403"/>
        <end position="420"/>
    </location>
</feature>
<dbReference type="Pfam" id="PF02793">
    <property type="entry name" value="HRM"/>
    <property type="match status" value="1"/>
</dbReference>
<dbReference type="OrthoDB" id="6160250at2759"/>
<feature type="domain" description="G-protein coupled receptors family 2 profile 2" evidence="14">
    <location>
        <begin position="199"/>
        <end position="453"/>
    </location>
</feature>
<keyword evidence="4 12" id="KW-0812">Transmembrane</keyword>
<dbReference type="InterPro" id="IPR017983">
    <property type="entry name" value="GPCR_2_secretin-like_CS"/>
</dbReference>
<dbReference type="EMBL" id="CAJFCJ010000001">
    <property type="protein sequence ID" value="CAD5110662.1"/>
    <property type="molecule type" value="Genomic_DNA"/>
</dbReference>
<dbReference type="GO" id="GO:0005886">
    <property type="term" value="C:plasma membrane"/>
    <property type="evidence" value="ECO:0007669"/>
    <property type="project" value="UniProtKB-SubCell"/>
</dbReference>
<sequence length="514" mass="59406">MKWYITFQLFLISENACQYALSKTISSKSCLTRNGYLKGSYYESHTCVDCFIFLFQNKFEARKQKNKLLLNFTTNSLIVNLRGKSDFSKVCSIIGNRDCSRLKSCCESAIKCCKTQTENRPEDKKGYCPSTWDGYGCWSATPPNSVATMPCPTFIDNSIPSLFAEKKCEANGSWYIDPKNKREWTNYTTCLNLSDKKTAIYISVAWNVASLVLLVPSVCLFTRYRQLRKQYRIRLHINLFLSFIITSTVYLIWDLGIVYRNLTSSTSNSIIRANSLACRCLNMLTRYSTSANYMWMLAEGTYLHQLIVRTFEPPESLGRYYLIAWGFPWLPITAYSLIRFLNANSSCWIQNLGWLEWIIYGPNLSALLLNTVFLVNILRILLTKLQSHPNEPNNFRRALKATLILIPLFGLQLMSVIYRPRSSSIVFKYYEWFSEFITNSQGFLVSLIFCICNGEVIGHVRKSLPTKNKKSKRDEPRSSTQFVTCTADDDRRKSSATSDRKYIQLRILRDNREN</sequence>
<dbReference type="InterPro" id="IPR001879">
    <property type="entry name" value="GPCR_2_extracellular_dom"/>
</dbReference>
<dbReference type="Gene3D" id="4.10.1240.10">
    <property type="entry name" value="GPCR, family 2, extracellular hormone receptor domain"/>
    <property type="match status" value="1"/>
</dbReference>
<comment type="similarity">
    <text evidence="2">Belongs to the G-protein coupled receptor 2 family.</text>
</comment>
<dbReference type="PROSITE" id="PS00649">
    <property type="entry name" value="G_PROTEIN_RECEP_F2_1"/>
    <property type="match status" value="1"/>
</dbReference>
<gene>
    <name evidence="15" type="ORF">DGYR_LOCUS38</name>
</gene>
<dbReference type="AlphaFoldDB" id="A0A7I8V7S9"/>
<feature type="transmembrane region" description="Helical" evidence="12">
    <location>
        <begin position="199"/>
        <end position="221"/>
    </location>
</feature>
<evidence type="ECO:0000256" key="3">
    <source>
        <dbReference type="ARBA" id="ARBA00022475"/>
    </source>
</evidence>
<feature type="domain" description="G-protein coupled receptors family 2 profile 1" evidence="13">
    <location>
        <begin position="111"/>
        <end position="194"/>
    </location>
</feature>
<feature type="transmembrane region" description="Helical" evidence="12">
    <location>
        <begin position="440"/>
        <end position="460"/>
    </location>
</feature>
<feature type="transmembrane region" description="Helical" evidence="12">
    <location>
        <begin position="233"/>
        <end position="253"/>
    </location>
</feature>
<feature type="compositionally biased region" description="Basic and acidic residues" evidence="11">
    <location>
        <begin position="488"/>
        <end position="497"/>
    </location>
</feature>
<evidence type="ECO:0000313" key="16">
    <source>
        <dbReference type="Proteomes" id="UP000549394"/>
    </source>
</evidence>
<dbReference type="GO" id="GO:0007188">
    <property type="term" value="P:adenylate cyclase-modulating G protein-coupled receptor signaling pathway"/>
    <property type="evidence" value="ECO:0007669"/>
    <property type="project" value="TreeGrafter"/>
</dbReference>
<feature type="region of interest" description="Disordered" evidence="11">
    <location>
        <begin position="465"/>
        <end position="497"/>
    </location>
</feature>
<dbReference type="PANTHER" id="PTHR45620">
    <property type="entry name" value="PDF RECEPTOR-LIKE PROTEIN-RELATED"/>
    <property type="match status" value="1"/>
</dbReference>
<keyword evidence="9" id="KW-0325">Glycoprotein</keyword>
<accession>A0A7I8V7S9</accession>
<dbReference type="InterPro" id="IPR000832">
    <property type="entry name" value="GPCR_2_secretin-like"/>
</dbReference>
<feature type="transmembrane region" description="Helical" evidence="12">
    <location>
        <begin position="358"/>
        <end position="382"/>
    </location>
</feature>
<evidence type="ECO:0000256" key="5">
    <source>
        <dbReference type="ARBA" id="ARBA00022989"/>
    </source>
</evidence>
<protein>
    <submittedName>
        <fullName evidence="15">DgyrCDS40</fullName>
    </submittedName>
</protein>
<keyword evidence="16" id="KW-1185">Reference proteome</keyword>
<name>A0A7I8V7S9_9ANNE</name>
<dbReference type="PROSITE" id="PS50227">
    <property type="entry name" value="G_PROTEIN_RECEP_F2_3"/>
    <property type="match status" value="1"/>
</dbReference>
<dbReference type="Pfam" id="PF00002">
    <property type="entry name" value="7tm_2"/>
    <property type="match status" value="1"/>
</dbReference>